<keyword evidence="2" id="KW-0732">Signal</keyword>
<dbReference type="PROSITE" id="PS51257">
    <property type="entry name" value="PROKAR_LIPOPROTEIN"/>
    <property type="match status" value="1"/>
</dbReference>
<dbReference type="EMBL" id="LT840185">
    <property type="protein sequence ID" value="SMF61750.1"/>
    <property type="molecule type" value="Genomic_DNA"/>
</dbReference>
<evidence type="ECO:0000256" key="1">
    <source>
        <dbReference type="SAM" id="MobiDB-lite"/>
    </source>
</evidence>
<accession>A0A1X7G045</accession>
<dbReference type="STRING" id="941907.SAMN06295910_0743"/>
<feature type="region of interest" description="Disordered" evidence="1">
    <location>
        <begin position="22"/>
        <end position="60"/>
    </location>
</feature>
<feature type="chain" id="PRO_5010864087" description="Lipoprotein" evidence="2">
    <location>
        <begin position="21"/>
        <end position="182"/>
    </location>
</feature>
<evidence type="ECO:0008006" key="5">
    <source>
        <dbReference type="Google" id="ProtNLM"/>
    </source>
</evidence>
<dbReference type="AlphaFoldDB" id="A0A1X7G045"/>
<protein>
    <recommendedName>
        <fullName evidence="5">Lipoprotein</fullName>
    </recommendedName>
</protein>
<dbReference type="Proteomes" id="UP000192934">
    <property type="component" value="Chromosome I"/>
</dbReference>
<sequence length="182" mass="18706">MRAIPIVLALVFVAGCQKPAADAPAPEVAPKTAEATAPGQPGGLPDDRTPVAEAPIADKGPQGAAQVLQSYFASLEAKEYGAAWKLWSDGGKASGQDAKAFADSFANVAEYHAEIGAPGAPEGAAGSTYVEVPIRVYGKTVGGRDFSERGTAALRRVNDVPGATAEQLQWRIHNMGVAPPAQ</sequence>
<evidence type="ECO:0000256" key="2">
    <source>
        <dbReference type="SAM" id="SignalP"/>
    </source>
</evidence>
<keyword evidence="4" id="KW-1185">Reference proteome</keyword>
<proteinExistence type="predicted"/>
<evidence type="ECO:0000313" key="3">
    <source>
        <dbReference type="EMBL" id="SMF61750.1"/>
    </source>
</evidence>
<feature type="signal peptide" evidence="2">
    <location>
        <begin position="1"/>
        <end position="20"/>
    </location>
</feature>
<organism evidence="3 4">
    <name type="scientific">Allosphingosinicella indica</name>
    <dbReference type="NCBI Taxonomy" id="941907"/>
    <lineage>
        <taxon>Bacteria</taxon>
        <taxon>Pseudomonadati</taxon>
        <taxon>Pseudomonadota</taxon>
        <taxon>Alphaproteobacteria</taxon>
        <taxon>Sphingomonadales</taxon>
        <taxon>Sphingomonadaceae</taxon>
        <taxon>Allosphingosinicella</taxon>
    </lineage>
</organism>
<gene>
    <name evidence="3" type="ORF">SAMN06295910_0743</name>
</gene>
<reference evidence="4" key="1">
    <citation type="submission" date="2017-04" db="EMBL/GenBank/DDBJ databases">
        <authorList>
            <person name="Varghese N."/>
            <person name="Submissions S."/>
        </authorList>
    </citation>
    <scope>NUCLEOTIDE SEQUENCE [LARGE SCALE GENOMIC DNA]</scope>
    <source>
        <strain evidence="4">Dd16</strain>
    </source>
</reference>
<evidence type="ECO:0000313" key="4">
    <source>
        <dbReference type="Proteomes" id="UP000192934"/>
    </source>
</evidence>
<name>A0A1X7G045_9SPHN</name>